<dbReference type="OrthoDB" id="6157735at2759"/>
<protein>
    <recommendedName>
        <fullName evidence="8">CCHC-type domain-containing protein</fullName>
    </recommendedName>
</protein>
<organism evidence="6 7">
    <name type="scientific">Mytilus edulis</name>
    <name type="common">Blue mussel</name>
    <dbReference type="NCBI Taxonomy" id="6550"/>
    <lineage>
        <taxon>Eukaryota</taxon>
        <taxon>Metazoa</taxon>
        <taxon>Spiralia</taxon>
        <taxon>Lophotrochozoa</taxon>
        <taxon>Mollusca</taxon>
        <taxon>Bivalvia</taxon>
        <taxon>Autobranchia</taxon>
        <taxon>Pteriomorphia</taxon>
        <taxon>Mytilida</taxon>
        <taxon>Mytiloidea</taxon>
        <taxon>Mytilidae</taxon>
        <taxon>Mytilinae</taxon>
        <taxon>Mytilus</taxon>
    </lineage>
</organism>
<dbReference type="EMBL" id="CAJPWZ010001209">
    <property type="protein sequence ID" value="CAG2209711.1"/>
    <property type="molecule type" value="Genomic_DNA"/>
</dbReference>
<name>A0A8S3RU19_MYTED</name>
<dbReference type="Gene3D" id="1.10.340.70">
    <property type="match status" value="1"/>
</dbReference>
<dbReference type="Gene3D" id="4.10.60.10">
    <property type="entry name" value="Zinc finger, CCHC-type"/>
    <property type="match status" value="1"/>
</dbReference>
<dbReference type="PROSITE" id="PS00141">
    <property type="entry name" value="ASP_PROTEASE"/>
    <property type="match status" value="1"/>
</dbReference>
<keyword evidence="7" id="KW-1185">Reference proteome</keyword>
<dbReference type="PROSITE" id="PS50158">
    <property type="entry name" value="ZF_CCHC"/>
    <property type="match status" value="1"/>
</dbReference>
<dbReference type="InterPro" id="IPR001878">
    <property type="entry name" value="Znf_CCHC"/>
</dbReference>
<dbReference type="Gene3D" id="2.40.70.10">
    <property type="entry name" value="Acid Proteases"/>
    <property type="match status" value="1"/>
</dbReference>
<dbReference type="FunFam" id="1.10.340.70:FF:000001">
    <property type="entry name" value="Retrovirus-related Pol polyprotein from transposon gypsy-like Protein"/>
    <property type="match status" value="1"/>
</dbReference>
<dbReference type="Pfam" id="PF17921">
    <property type="entry name" value="Integrase_H2C2"/>
    <property type="match status" value="1"/>
</dbReference>
<keyword evidence="2" id="KW-0862">Zinc</keyword>
<feature type="compositionally biased region" description="Basic and acidic residues" evidence="3">
    <location>
        <begin position="234"/>
        <end position="245"/>
    </location>
</feature>
<feature type="region of interest" description="Disordered" evidence="3">
    <location>
        <begin position="824"/>
        <end position="874"/>
    </location>
</feature>
<dbReference type="InterPro" id="IPR001995">
    <property type="entry name" value="Peptidase_A2_cat"/>
</dbReference>
<dbReference type="Proteomes" id="UP000683360">
    <property type="component" value="Unassembled WGS sequence"/>
</dbReference>
<feature type="region of interest" description="Disordered" evidence="3">
    <location>
        <begin position="605"/>
        <end position="728"/>
    </location>
</feature>
<sequence>MQSSKGYMININTCPRVILTCIPGIGEAIATRIMAIREKGTHIDQDVLSQIPYMKVTEGTLGLIDFSPRPQAEVSELNGGRPGSVSMSTQKSDHVIIDIDPEECHGTDLMDTNISCILQDEAPPYCPAPRDTRTEDQKQIAHLQDFNANIRQWLEECDTQDDETSHCSDEVTCLSTEQCPLQQQLHLSTYSTLSEQSLCEPPQESLNSDRNACRSEYRTPSPRTNMVVRPQPDSQHDRDAQKQPDDRVFSPLTLDWNIPHPVVEDCHRQQEVQQTPPRYSPEPLINYHQQPRFLHTPTPEQVHFSSSVQQERHLQQDQRVASHLQQASPEYHRSSTGENMIQYRNTYRPDTPTVERVQPFQPPVQHDNINRQQDFNSPLDQSFPVDRQPTTSPQIAQLHQPIFDHSQQDVNQYQHGYNSPHRLEANQSQLPSMKIPDDVYNHHTLPSFQQHGSYPTNQQQGVNRVQQPLSHIQRNVQIQHQVQGLQQRLDQLQLGVNNSVQPEKQQHRAAPPVSLPQQQSQQHQVSAIVHRQQNYPEPRFQPPSSVTRIQQHKMIGHPTSMFQPPRGGPPPQASSNFTPYNQQYIPGVTYSGLGTYQQLPIPGVQQQPLRSGEPQPYYNQPSARPKEYNSDYYGRPRRSDPGYKYTGDSDTSDVSAFRHTRNKRRSEPEYNREDFSPIRSIRSSPLHRTRTSPRRFTESPSDSDTDGRRSRYSRGSRKKKEKIEKRQFLSSIPRTLRYNGKGTEACISKPKSMDAALDMIRWCQHTRKAVSAIQKPGKPEFTSEKSSNSPVVLGVGSTKSSMDNRLSRMEEYMEKMMSTVTSLVQEKSARQELSPTSRSPNQDNRSSNYSPRRNYGRGRGRRNNSTDRQQNRRGYDTGECFYCHKQGHYKRNCPDLRRINNRQQTKQLTPNKNIQDERRVEFDDDNLVHDEQEKTSTGGTSVGTLGSAHLFRCVVRIQNKEVNALIDTGSEVTILKDSVFDALTQKPYIIRETTMHGAGRDMRMTCRITNPTEFSIELLSFKETLHVAPIDCDMLIGADFLIKHGAILDVPAKKMNLRNTQVHLKLGGETTTTNSPIVNRVTVQHTVIVPPNTALRIDLESADMATDYLIEPKGNTTLLVPRTVCAKGQKPSLCFLNITDNPVRIPKGDEVGYTQEVSVIQSMDEEPVPSVGTCTTPSTVEKGSPKSGIPSHLKDLNWARFLTDVDEVIPLVKPRNRQKQFKNVSSAMLQLFGTTSETLATPQAIETTESPTVLDSPNVDCNLDLTVSAPIPDQRKEDDTWFSTHIDLICLPTAAHIVIHDDTACHVASISQSEGISFKGFTNEEIKTKQSEDPDLLVLLNWLKDQVEPSQNTLFSASPAVKSYWINKEKFFLDDNGILKSYPKDEGASVRLVIPSSLKDTVMELCHELPSAGHQGMVRTMAKVKTRYQWYRMTSDIKAFVATCSVCNKNKKPNRMSYKGSKVKEDPKLGGTSDLNNNLAITTKPRGRGTTMEGIGGTYELVSGVGLVLVEEASATSSLRVQGEQATLPPLEQAVLPPPQQATLPPAQKTALSTPKEDFYDYKCPRSGKMERSYLISQRDQRCPVRGCPVMTRSVKSHVLGEHLSFMFAPTQEFHYMKDPSFHRYRGHMVMVLAQWLTGITSATYDDMVMFIRRNARVPTDYPQAGEEMPVFRTVCREMGWPTQAWFKIAPVCKISSPVCILHWRVMSSVLHFLTPTHQDMMFTEKYIQRENNLSLEVLQQMNKLFMASPVVSDLVPAGAESSSPAPVDKTSTIPDVPEVGKLCAAVAVATIQEEAKEADKIPQDKAIEAAISSKVETSDVQVSPKEVEQNPEDRCIVFLVWEQIRRMVPVHSLDNLRTLAEERFPGNGAATLFFQDTLIDPLITLKDIMEMESPRPSIEVRFLDSTKL</sequence>
<gene>
    <name evidence="6" type="ORF">MEDL_23853</name>
</gene>
<feature type="domain" description="CCHC-type" evidence="4">
    <location>
        <begin position="880"/>
        <end position="895"/>
    </location>
</feature>
<feature type="region of interest" description="Disordered" evidence="3">
    <location>
        <begin position="363"/>
        <end position="393"/>
    </location>
</feature>
<feature type="region of interest" description="Disordered" evidence="3">
    <location>
        <begin position="501"/>
        <end position="527"/>
    </location>
</feature>
<dbReference type="GO" id="GO:0008270">
    <property type="term" value="F:zinc ion binding"/>
    <property type="evidence" value="ECO:0007669"/>
    <property type="project" value="UniProtKB-KW"/>
</dbReference>
<dbReference type="SMART" id="SM00343">
    <property type="entry name" value="ZnF_C2HC"/>
    <property type="match status" value="1"/>
</dbReference>
<dbReference type="InterPro" id="IPR021109">
    <property type="entry name" value="Peptidase_aspartic_dom_sf"/>
</dbReference>
<evidence type="ECO:0000313" key="7">
    <source>
        <dbReference type="Proteomes" id="UP000683360"/>
    </source>
</evidence>
<feature type="region of interest" description="Disordered" evidence="3">
    <location>
        <begin position="1166"/>
        <end position="1188"/>
    </location>
</feature>
<proteinExistence type="predicted"/>
<dbReference type="GO" id="GO:0004190">
    <property type="term" value="F:aspartic-type endopeptidase activity"/>
    <property type="evidence" value="ECO:0007669"/>
    <property type="project" value="InterPro"/>
</dbReference>
<dbReference type="SUPFAM" id="SSF50630">
    <property type="entry name" value="Acid proteases"/>
    <property type="match status" value="1"/>
</dbReference>
<feature type="compositionally biased region" description="Polar residues" evidence="3">
    <location>
        <begin position="320"/>
        <end position="329"/>
    </location>
</feature>
<dbReference type="InterPro" id="IPR010994">
    <property type="entry name" value="RuvA_2-like"/>
</dbReference>
<evidence type="ECO:0000259" key="5">
    <source>
        <dbReference type="PROSITE" id="PS50175"/>
    </source>
</evidence>
<feature type="compositionally biased region" description="Basic and acidic residues" evidence="3">
    <location>
        <begin position="665"/>
        <end position="676"/>
    </location>
</feature>
<dbReference type="CDD" id="cd00303">
    <property type="entry name" value="retropepsin_like"/>
    <property type="match status" value="1"/>
</dbReference>
<keyword evidence="2" id="KW-0479">Metal-binding</keyword>
<dbReference type="InterPro" id="IPR001969">
    <property type="entry name" value="Aspartic_peptidase_AS"/>
</dbReference>
<evidence type="ECO:0000256" key="2">
    <source>
        <dbReference type="PROSITE-ProRule" id="PRU00047"/>
    </source>
</evidence>
<feature type="domain" description="Peptidase A2" evidence="5">
    <location>
        <begin position="962"/>
        <end position="999"/>
    </location>
</feature>
<evidence type="ECO:0000259" key="4">
    <source>
        <dbReference type="PROSITE" id="PS50158"/>
    </source>
</evidence>
<dbReference type="SUPFAM" id="SSF47781">
    <property type="entry name" value="RuvA domain 2-like"/>
    <property type="match status" value="1"/>
</dbReference>
<dbReference type="InterPro" id="IPR041588">
    <property type="entry name" value="Integrase_H2C2"/>
</dbReference>
<feature type="region of interest" description="Disordered" evidence="3">
    <location>
        <begin position="557"/>
        <end position="580"/>
    </location>
</feature>
<reference evidence="6" key="1">
    <citation type="submission" date="2021-03" db="EMBL/GenBank/DDBJ databases">
        <authorList>
            <person name="Bekaert M."/>
        </authorList>
    </citation>
    <scope>NUCLEOTIDE SEQUENCE</scope>
</reference>
<dbReference type="SUPFAM" id="SSF57756">
    <property type="entry name" value="Retrovirus zinc finger-like domains"/>
    <property type="match status" value="1"/>
</dbReference>
<accession>A0A8S3RU19</accession>
<feature type="compositionally biased region" description="Basic residues" evidence="3">
    <location>
        <begin position="710"/>
        <end position="720"/>
    </location>
</feature>
<feature type="compositionally biased region" description="Low complexity" evidence="3">
    <location>
        <begin position="509"/>
        <end position="527"/>
    </location>
</feature>
<feature type="region of interest" description="Disordered" evidence="3">
    <location>
        <begin position="198"/>
        <end position="245"/>
    </location>
</feature>
<evidence type="ECO:0000313" key="6">
    <source>
        <dbReference type="EMBL" id="CAG2209711.1"/>
    </source>
</evidence>
<evidence type="ECO:0000256" key="3">
    <source>
        <dbReference type="SAM" id="MobiDB-lite"/>
    </source>
</evidence>
<comment type="caution">
    <text evidence="6">The sequence shown here is derived from an EMBL/GenBank/DDBJ whole genome shotgun (WGS) entry which is preliminary data.</text>
</comment>
<feature type="compositionally biased region" description="Polar residues" evidence="3">
    <location>
        <begin position="1172"/>
        <end position="1181"/>
    </location>
</feature>
<dbReference type="InterPro" id="IPR050951">
    <property type="entry name" value="Retrovirus_Pol_polyprotein"/>
</dbReference>
<evidence type="ECO:0008006" key="8">
    <source>
        <dbReference type="Google" id="ProtNLM"/>
    </source>
</evidence>
<feature type="compositionally biased region" description="Polar residues" evidence="3">
    <location>
        <begin position="370"/>
        <end position="380"/>
    </location>
</feature>
<dbReference type="InterPro" id="IPR036875">
    <property type="entry name" value="Znf_CCHC_sf"/>
</dbReference>
<feature type="region of interest" description="Disordered" evidence="3">
    <location>
        <begin position="774"/>
        <end position="802"/>
    </location>
</feature>
<dbReference type="GO" id="GO:0006508">
    <property type="term" value="P:proteolysis"/>
    <property type="evidence" value="ECO:0007669"/>
    <property type="project" value="InterPro"/>
</dbReference>
<dbReference type="PANTHER" id="PTHR37984">
    <property type="entry name" value="PROTEIN CBG26694"/>
    <property type="match status" value="1"/>
</dbReference>
<evidence type="ECO:0000256" key="1">
    <source>
        <dbReference type="ARBA" id="ARBA00022801"/>
    </source>
</evidence>
<dbReference type="PANTHER" id="PTHR37984:SF15">
    <property type="entry name" value="INTEGRASE CATALYTIC DOMAIN-CONTAINING PROTEIN"/>
    <property type="match status" value="1"/>
</dbReference>
<feature type="region of interest" description="Disordered" evidence="3">
    <location>
        <begin position="320"/>
        <end position="339"/>
    </location>
</feature>
<feature type="compositionally biased region" description="Polar residues" evidence="3">
    <location>
        <begin position="824"/>
        <end position="851"/>
    </location>
</feature>
<dbReference type="PROSITE" id="PS50175">
    <property type="entry name" value="ASP_PROT_RETROV"/>
    <property type="match status" value="1"/>
</dbReference>
<keyword evidence="2" id="KW-0863">Zinc-finger</keyword>
<keyword evidence="1" id="KW-0378">Hydrolase</keyword>
<dbReference type="GO" id="GO:0003676">
    <property type="term" value="F:nucleic acid binding"/>
    <property type="evidence" value="ECO:0007669"/>
    <property type="project" value="InterPro"/>
</dbReference>
<feature type="region of interest" description="Disordered" evidence="3">
    <location>
        <begin position="1456"/>
        <end position="1479"/>
    </location>
</feature>